<dbReference type="PANTHER" id="PTHR11113:SF14">
    <property type="entry name" value="N-ACETYLGLUCOSAMINE-6-PHOSPHATE DEACETYLASE"/>
    <property type="match status" value="1"/>
</dbReference>
<evidence type="ECO:0000256" key="2">
    <source>
        <dbReference type="ARBA" id="ARBA00022723"/>
    </source>
</evidence>
<gene>
    <name evidence="9" type="ORF">DQG23_04930</name>
</gene>
<comment type="similarity">
    <text evidence="1 4">Belongs to the metallo-dependent hydrolases superfamily. NagA family.</text>
</comment>
<evidence type="ECO:0000259" key="8">
    <source>
        <dbReference type="Pfam" id="PF01979"/>
    </source>
</evidence>
<dbReference type="Gene3D" id="3.20.20.140">
    <property type="entry name" value="Metal-dependent hydrolases"/>
    <property type="match status" value="1"/>
</dbReference>
<dbReference type="GO" id="GO:0008448">
    <property type="term" value="F:N-acetylglucosamine-6-phosphate deacetylase activity"/>
    <property type="evidence" value="ECO:0007669"/>
    <property type="project" value="InterPro"/>
</dbReference>
<feature type="binding site" evidence="7">
    <location>
        <position position="174"/>
    </location>
    <ligand>
        <name>Zn(2+)</name>
        <dbReference type="ChEBI" id="CHEBI:29105"/>
    </ligand>
</feature>
<feature type="domain" description="Amidohydrolase-related" evidence="8">
    <location>
        <begin position="25"/>
        <end position="358"/>
    </location>
</feature>
<feature type="binding site" evidence="6">
    <location>
        <position position="206"/>
    </location>
    <ligand>
        <name>substrate</name>
    </ligand>
</feature>
<sequence length="368" mass="40122">MRNGVIAEVEPLPEYRACGEELPFVGPGLVDLHINGYAGMDVNEEQPQTETLKRMSRAVWKEGVTAFCPTIVTNSDVQYRLMLQNITQACREDPAANAAMPGIHVEGPFISPEDGARGAHPLQHVTAPDWTMFQRWQEAAEGRIKLITLSPEWPESLSFIERCVKSGVIVSIGHTSASPRQIADAIAAGATLSTHLGNGAHLTLPRHPNYIWEQLSSDSLHACVIADGFHVPASFLNVARKTKREKLILVSDAVKYSGMEPGEYDNPLIGEVVLTSEGRLHLKRNAQLLAGSAQMLPHCIAHMVKHRICGLAEAWESASVVPSGLMGWSASQGLSAGAPADLVLFRWDGERLDIEATFKNGINVFTRK</sequence>
<protein>
    <submittedName>
        <fullName evidence="9">N-acetylglucosamine-6-phosphate deacetylase</fullName>
    </submittedName>
</protein>
<comment type="cofactor">
    <cofactor evidence="7">
        <name>a divalent metal cation</name>
        <dbReference type="ChEBI" id="CHEBI:60240"/>
    </cofactor>
    <text evidence="7">Binds 1 divalent metal cation per subunit.</text>
</comment>
<evidence type="ECO:0000256" key="1">
    <source>
        <dbReference type="ARBA" id="ARBA00010716"/>
    </source>
</evidence>
<keyword evidence="10" id="KW-1185">Reference proteome</keyword>
<comment type="caution">
    <text evidence="9">The sequence shown here is derived from an EMBL/GenBank/DDBJ whole genome shotgun (WGS) entry which is preliminary data.</text>
</comment>
<evidence type="ECO:0000256" key="7">
    <source>
        <dbReference type="PIRSR" id="PIRSR038994-3"/>
    </source>
</evidence>
<dbReference type="PIRSF" id="PIRSF038994">
    <property type="entry name" value="NagA"/>
    <property type="match status" value="1"/>
</dbReference>
<dbReference type="AlphaFoldDB" id="A0A329MVG6"/>
<reference evidence="9 10" key="1">
    <citation type="journal article" date="2009" name="Int. J. Syst. Evol. Microbiol.">
        <title>Paenibacillus contaminans sp. nov., isolated from a contaminated laboratory plate.</title>
        <authorList>
            <person name="Chou J.H."/>
            <person name="Lee J.H."/>
            <person name="Lin M.C."/>
            <person name="Chang P.S."/>
            <person name="Arun A.B."/>
            <person name="Young C.C."/>
            <person name="Chen W.M."/>
        </authorList>
    </citation>
    <scope>NUCLEOTIDE SEQUENCE [LARGE SCALE GENOMIC DNA]</scope>
    <source>
        <strain evidence="9 10">CKOBP-6</strain>
    </source>
</reference>
<evidence type="ECO:0000256" key="6">
    <source>
        <dbReference type="PIRSR" id="PIRSR038994-2"/>
    </source>
</evidence>
<keyword evidence="3 4" id="KW-0378">Hydrolase</keyword>
<proteinExistence type="inferred from homology"/>
<dbReference type="EMBL" id="QMFB01000002">
    <property type="protein sequence ID" value="RAV22603.1"/>
    <property type="molecule type" value="Genomic_DNA"/>
</dbReference>
<accession>A0A329MVG6</accession>
<dbReference type="InterPro" id="IPR003764">
    <property type="entry name" value="GlcNAc_6-P_deAcase"/>
</dbReference>
<dbReference type="GO" id="GO:0046872">
    <property type="term" value="F:metal ion binding"/>
    <property type="evidence" value="ECO:0007669"/>
    <property type="project" value="UniProtKB-KW"/>
</dbReference>
<feature type="binding site" evidence="7">
    <location>
        <position position="195"/>
    </location>
    <ligand>
        <name>Zn(2+)</name>
        <dbReference type="ChEBI" id="CHEBI:29105"/>
    </ligand>
</feature>
<evidence type="ECO:0000256" key="4">
    <source>
        <dbReference type="PIRNR" id="PIRNR038994"/>
    </source>
</evidence>
<dbReference type="Pfam" id="PF01979">
    <property type="entry name" value="Amidohydro_1"/>
    <property type="match status" value="1"/>
</dbReference>
<keyword evidence="2 7" id="KW-0479">Metal-binding</keyword>
<organism evidence="9 10">
    <name type="scientific">Paenibacillus contaminans</name>
    <dbReference type="NCBI Taxonomy" id="450362"/>
    <lineage>
        <taxon>Bacteria</taxon>
        <taxon>Bacillati</taxon>
        <taxon>Bacillota</taxon>
        <taxon>Bacilli</taxon>
        <taxon>Bacillales</taxon>
        <taxon>Paenibacillaceae</taxon>
        <taxon>Paenibacillus</taxon>
    </lineage>
</organism>
<feature type="binding site" evidence="7">
    <location>
        <position position="106"/>
    </location>
    <ligand>
        <name>Zn(2+)</name>
        <dbReference type="ChEBI" id="CHEBI:29105"/>
    </ligand>
</feature>
<feature type="binding site" evidence="6">
    <location>
        <position position="230"/>
    </location>
    <ligand>
        <name>substrate</name>
    </ligand>
</feature>
<feature type="binding site" evidence="6">
    <location>
        <begin position="198"/>
        <end position="199"/>
    </location>
    <ligand>
        <name>substrate</name>
    </ligand>
</feature>
<feature type="binding site" evidence="6">
    <location>
        <begin position="289"/>
        <end position="291"/>
    </location>
    <ligand>
        <name>substrate</name>
    </ligand>
</feature>
<evidence type="ECO:0000313" key="10">
    <source>
        <dbReference type="Proteomes" id="UP000250369"/>
    </source>
</evidence>
<dbReference type="OrthoDB" id="9776488at2"/>
<evidence type="ECO:0000256" key="5">
    <source>
        <dbReference type="PIRSR" id="PIRSR038994-1"/>
    </source>
</evidence>
<evidence type="ECO:0000313" key="9">
    <source>
        <dbReference type="EMBL" id="RAV22603.1"/>
    </source>
</evidence>
<keyword evidence="4" id="KW-0119">Carbohydrate metabolism</keyword>
<dbReference type="Proteomes" id="UP000250369">
    <property type="component" value="Unassembled WGS sequence"/>
</dbReference>
<dbReference type="SUPFAM" id="SSF51556">
    <property type="entry name" value="Metallo-dependent hydrolases"/>
    <property type="match status" value="1"/>
</dbReference>
<evidence type="ECO:0000256" key="3">
    <source>
        <dbReference type="ARBA" id="ARBA00022801"/>
    </source>
</evidence>
<feature type="active site" description="Proton donor/acceptor" evidence="5">
    <location>
        <position position="252"/>
    </location>
</feature>
<dbReference type="PANTHER" id="PTHR11113">
    <property type="entry name" value="N-ACETYLGLUCOSAMINE-6-PHOSPHATE DEACETYLASE"/>
    <property type="match status" value="1"/>
</dbReference>
<dbReference type="InterPro" id="IPR032466">
    <property type="entry name" value="Metal_Hydrolase"/>
</dbReference>
<dbReference type="InterPro" id="IPR006680">
    <property type="entry name" value="Amidohydro-rel"/>
</dbReference>
<feature type="binding site" evidence="6">
    <location>
        <position position="119"/>
    </location>
    <ligand>
        <name>substrate</name>
    </ligand>
</feature>
<dbReference type="GO" id="GO:0006046">
    <property type="term" value="P:N-acetylglucosamine catabolic process"/>
    <property type="evidence" value="ECO:0007669"/>
    <property type="project" value="TreeGrafter"/>
</dbReference>
<name>A0A329MVG6_9BACL</name>